<organism evidence="2 3">
    <name type="scientific">Treponema phagedenis</name>
    <dbReference type="NCBI Taxonomy" id="162"/>
    <lineage>
        <taxon>Bacteria</taxon>
        <taxon>Pseudomonadati</taxon>
        <taxon>Spirochaetota</taxon>
        <taxon>Spirochaetia</taxon>
        <taxon>Spirochaetales</taxon>
        <taxon>Treponemataceae</taxon>
        <taxon>Treponema</taxon>
    </lineage>
</organism>
<dbReference type="EMBL" id="CP042817">
    <property type="protein sequence ID" value="QEJ99017.1"/>
    <property type="molecule type" value="Genomic_DNA"/>
</dbReference>
<evidence type="ECO:0000313" key="2">
    <source>
        <dbReference type="EMBL" id="QEJ99017.1"/>
    </source>
</evidence>
<evidence type="ECO:0000313" key="3">
    <source>
        <dbReference type="Proteomes" id="UP000323594"/>
    </source>
</evidence>
<feature type="region of interest" description="Disordered" evidence="1">
    <location>
        <begin position="1"/>
        <end position="64"/>
    </location>
</feature>
<proteinExistence type="predicted"/>
<feature type="compositionally biased region" description="Polar residues" evidence="1">
    <location>
        <begin position="24"/>
        <end position="36"/>
    </location>
</feature>
<dbReference type="Proteomes" id="UP000323594">
    <property type="component" value="Chromosome"/>
</dbReference>
<reference evidence="2 3" key="1">
    <citation type="submission" date="2019-08" db="EMBL/GenBank/DDBJ databases">
        <authorList>
            <person name="Kuhnert P."/>
        </authorList>
    </citation>
    <scope>NUCLEOTIDE SEQUENCE [LARGE SCALE GENOMIC DNA]</scope>
    <source>
        <strain evidence="2 3">B36.5</strain>
    </source>
</reference>
<name>A0AAE6M9C7_TREPH</name>
<evidence type="ECO:0000256" key="1">
    <source>
        <dbReference type="SAM" id="MobiDB-lite"/>
    </source>
</evidence>
<accession>A0AAE6M9C7</accession>
<sequence>MSSLPSGAGVKGTQSPLNAKHTRNQPCASSTYNPGSKGQPPLNATHKRKTPCASSNCHPGAKGQQPLTISIPMVSLLALAKASTLFCRIEAFKLVGEAKGKKAKRRPCAVSGSFKK</sequence>
<gene>
    <name evidence="2" type="ORF">FUT82_14145</name>
</gene>
<dbReference type="AlphaFoldDB" id="A0AAE6M9C7"/>
<protein>
    <submittedName>
        <fullName evidence="2">Uncharacterized protein</fullName>
    </submittedName>
</protein>